<feature type="compositionally biased region" description="Basic residues" evidence="1">
    <location>
        <begin position="172"/>
        <end position="185"/>
    </location>
</feature>
<keyword evidence="3" id="KW-1185">Reference proteome</keyword>
<name>A0A0C3Q929_9AGAM</name>
<proteinExistence type="predicted"/>
<evidence type="ECO:0000313" key="2">
    <source>
        <dbReference type="EMBL" id="KIO26440.1"/>
    </source>
</evidence>
<dbReference type="EMBL" id="KN823024">
    <property type="protein sequence ID" value="KIO26440.1"/>
    <property type="molecule type" value="Genomic_DNA"/>
</dbReference>
<sequence>MKSDPPGDLAQALRQSQELATEHLPHTTYDVVRALAFVPWNPMPTEVYISLDYRGPHGATKDNPDVRLCTVHIDHVVQPPFVSYTFEVLDQRSGRSHTFEVFVTAQQDVPLNQVLSVEGAGRSPFRGGVVVMQRDGTRKKLGRHVPINMIWASEVSLILLQEGNLASSRFTKGPKGRIRRPKKQKATSAQMNAQASTGATRHSDSDLGKQGESGKEWNTEDDE</sequence>
<feature type="region of interest" description="Disordered" evidence="1">
    <location>
        <begin position="169"/>
        <end position="223"/>
    </location>
</feature>
<dbReference type="AlphaFoldDB" id="A0A0C3Q929"/>
<reference evidence="3" key="2">
    <citation type="submission" date="2015-01" db="EMBL/GenBank/DDBJ databases">
        <title>Evolutionary Origins and Diversification of the Mycorrhizal Mutualists.</title>
        <authorList>
            <consortium name="DOE Joint Genome Institute"/>
            <consortium name="Mycorrhizal Genomics Consortium"/>
            <person name="Kohler A."/>
            <person name="Kuo A."/>
            <person name="Nagy L.G."/>
            <person name="Floudas D."/>
            <person name="Copeland A."/>
            <person name="Barry K.W."/>
            <person name="Cichocki N."/>
            <person name="Veneault-Fourrey C."/>
            <person name="LaButti K."/>
            <person name="Lindquist E.A."/>
            <person name="Lipzen A."/>
            <person name="Lundell T."/>
            <person name="Morin E."/>
            <person name="Murat C."/>
            <person name="Riley R."/>
            <person name="Ohm R."/>
            <person name="Sun H."/>
            <person name="Tunlid A."/>
            <person name="Henrissat B."/>
            <person name="Grigoriev I.V."/>
            <person name="Hibbett D.S."/>
            <person name="Martin F."/>
        </authorList>
    </citation>
    <scope>NUCLEOTIDE SEQUENCE [LARGE SCALE GENOMIC DNA]</scope>
    <source>
        <strain evidence="3">MUT 4182</strain>
    </source>
</reference>
<dbReference type="Proteomes" id="UP000054248">
    <property type="component" value="Unassembled WGS sequence"/>
</dbReference>
<dbReference type="OrthoDB" id="10449922at2759"/>
<protein>
    <submittedName>
        <fullName evidence="2">Uncharacterized protein</fullName>
    </submittedName>
</protein>
<evidence type="ECO:0000256" key="1">
    <source>
        <dbReference type="SAM" id="MobiDB-lite"/>
    </source>
</evidence>
<dbReference type="HOGENOM" id="CLU_1240944_0_0_1"/>
<feature type="compositionally biased region" description="Basic and acidic residues" evidence="1">
    <location>
        <begin position="201"/>
        <end position="223"/>
    </location>
</feature>
<feature type="compositionally biased region" description="Polar residues" evidence="1">
    <location>
        <begin position="186"/>
        <end position="200"/>
    </location>
</feature>
<organism evidence="2 3">
    <name type="scientific">Tulasnella calospora MUT 4182</name>
    <dbReference type="NCBI Taxonomy" id="1051891"/>
    <lineage>
        <taxon>Eukaryota</taxon>
        <taxon>Fungi</taxon>
        <taxon>Dikarya</taxon>
        <taxon>Basidiomycota</taxon>
        <taxon>Agaricomycotina</taxon>
        <taxon>Agaricomycetes</taxon>
        <taxon>Cantharellales</taxon>
        <taxon>Tulasnellaceae</taxon>
        <taxon>Tulasnella</taxon>
    </lineage>
</organism>
<gene>
    <name evidence="2" type="ORF">M407DRAFT_7841</name>
</gene>
<reference evidence="2 3" key="1">
    <citation type="submission" date="2014-04" db="EMBL/GenBank/DDBJ databases">
        <authorList>
            <consortium name="DOE Joint Genome Institute"/>
            <person name="Kuo A."/>
            <person name="Girlanda M."/>
            <person name="Perotto S."/>
            <person name="Kohler A."/>
            <person name="Nagy L.G."/>
            <person name="Floudas D."/>
            <person name="Copeland A."/>
            <person name="Barry K.W."/>
            <person name="Cichocki N."/>
            <person name="Veneault-Fourrey C."/>
            <person name="LaButti K."/>
            <person name="Lindquist E.A."/>
            <person name="Lipzen A."/>
            <person name="Lundell T."/>
            <person name="Morin E."/>
            <person name="Murat C."/>
            <person name="Sun H."/>
            <person name="Tunlid A."/>
            <person name="Henrissat B."/>
            <person name="Grigoriev I.V."/>
            <person name="Hibbett D.S."/>
            <person name="Martin F."/>
            <person name="Nordberg H.P."/>
            <person name="Cantor M.N."/>
            <person name="Hua S.X."/>
        </authorList>
    </citation>
    <scope>NUCLEOTIDE SEQUENCE [LARGE SCALE GENOMIC DNA]</scope>
    <source>
        <strain evidence="2 3">MUT 4182</strain>
    </source>
</reference>
<accession>A0A0C3Q929</accession>
<evidence type="ECO:0000313" key="3">
    <source>
        <dbReference type="Proteomes" id="UP000054248"/>
    </source>
</evidence>